<evidence type="ECO:0008006" key="3">
    <source>
        <dbReference type="Google" id="ProtNLM"/>
    </source>
</evidence>
<comment type="caution">
    <text evidence="1">The sequence shown here is derived from an EMBL/GenBank/DDBJ whole genome shotgun (WGS) entry which is preliminary data.</text>
</comment>
<dbReference type="eggNOG" id="ENOG5032S6E">
    <property type="taxonomic scope" value="Bacteria"/>
</dbReference>
<proteinExistence type="predicted"/>
<evidence type="ECO:0000313" key="1">
    <source>
        <dbReference type="EMBL" id="EKF43853.1"/>
    </source>
</evidence>
<dbReference type="RefSeq" id="WP_009755988.1">
    <property type="nucleotide sequence ID" value="NZ_AMSI01000002.1"/>
</dbReference>
<name>K2N8M5_9HYPH</name>
<dbReference type="PATRIC" id="fig|1231190.3.peg.747"/>
<keyword evidence="2" id="KW-1185">Reference proteome</keyword>
<accession>K2N8M5</accession>
<dbReference type="EMBL" id="AMSI01000002">
    <property type="protein sequence ID" value="EKF43853.1"/>
    <property type="molecule type" value="Genomic_DNA"/>
</dbReference>
<gene>
    <name evidence="1" type="ORF">NA8A_03555</name>
</gene>
<protein>
    <recommendedName>
        <fullName evidence="3">DUF3572 family protein</fullName>
    </recommendedName>
</protein>
<reference evidence="1 2" key="1">
    <citation type="journal article" date="2012" name="J. Bacteriol.">
        <title>Genome Sequence of Nitratireductor indicus Type Strain C115.</title>
        <authorList>
            <person name="Lai Q."/>
            <person name="Li G."/>
            <person name="Yu Z."/>
            <person name="Shao Z."/>
        </authorList>
    </citation>
    <scope>NUCLEOTIDE SEQUENCE [LARGE SCALE GENOMIC DNA]</scope>
    <source>
        <strain evidence="1 2">C115</strain>
    </source>
</reference>
<dbReference type="OrthoDB" id="7356934at2"/>
<evidence type="ECO:0000313" key="2">
    <source>
        <dbReference type="Proteomes" id="UP000007374"/>
    </source>
</evidence>
<dbReference type="Proteomes" id="UP000007374">
    <property type="component" value="Unassembled WGS sequence"/>
</dbReference>
<dbReference type="Pfam" id="PF12096">
    <property type="entry name" value="DUF3572"/>
    <property type="match status" value="1"/>
</dbReference>
<dbReference type="AlphaFoldDB" id="K2N8M5"/>
<dbReference type="STRING" id="721133.SAMN05216176_101605"/>
<dbReference type="InterPro" id="IPR021955">
    <property type="entry name" value="DUF3572"/>
</dbReference>
<organism evidence="1 2">
    <name type="scientific">Nitratireductor indicus C115</name>
    <dbReference type="NCBI Taxonomy" id="1231190"/>
    <lineage>
        <taxon>Bacteria</taxon>
        <taxon>Pseudomonadati</taxon>
        <taxon>Pseudomonadota</taxon>
        <taxon>Alphaproteobacteria</taxon>
        <taxon>Hyphomicrobiales</taxon>
        <taxon>Phyllobacteriaceae</taxon>
        <taxon>Nitratireductor</taxon>
    </lineage>
</organism>
<sequence>MQKAEAEQIAINALAFIAGEPELLPRFLSLTGIEASQIRQAAAEPGFLAGVLGFILAHEPTLLRFSQASGISPATIAAAPLALPGGTAAYDIQP</sequence>